<dbReference type="PROSITE" id="PS51257">
    <property type="entry name" value="PROKAR_LIPOPROTEIN"/>
    <property type="match status" value="1"/>
</dbReference>
<accession>A0ABU7X5E5</accession>
<feature type="compositionally biased region" description="Basic and acidic residues" evidence="1">
    <location>
        <begin position="134"/>
        <end position="147"/>
    </location>
</feature>
<feature type="chain" id="PRO_5045176599" description="DUF3558 domain-containing protein" evidence="2">
    <location>
        <begin position="20"/>
        <end position="311"/>
    </location>
</feature>
<proteinExistence type="predicted"/>
<gene>
    <name evidence="3" type="ORF">RB636_38135</name>
</gene>
<evidence type="ECO:0008006" key="5">
    <source>
        <dbReference type="Google" id="ProtNLM"/>
    </source>
</evidence>
<feature type="signal peptide" evidence="2">
    <location>
        <begin position="1"/>
        <end position="19"/>
    </location>
</feature>
<dbReference type="RefSeq" id="WP_331789882.1">
    <property type="nucleotide sequence ID" value="NZ_JAVFKM010000035.1"/>
</dbReference>
<feature type="region of interest" description="Disordered" evidence="1">
    <location>
        <begin position="27"/>
        <end position="62"/>
    </location>
</feature>
<evidence type="ECO:0000313" key="4">
    <source>
        <dbReference type="Proteomes" id="UP001348265"/>
    </source>
</evidence>
<feature type="compositionally biased region" description="Low complexity" evidence="1">
    <location>
        <begin position="27"/>
        <end position="50"/>
    </location>
</feature>
<dbReference type="Proteomes" id="UP001348265">
    <property type="component" value="Unassembled WGS sequence"/>
</dbReference>
<reference evidence="3 4" key="1">
    <citation type="submission" date="2023-08" db="EMBL/GenBank/DDBJ databases">
        <authorList>
            <person name="Sharma P."/>
            <person name="Verma V."/>
            <person name="Mohan M.K."/>
            <person name="Dubey A.K."/>
        </authorList>
    </citation>
    <scope>NUCLEOTIDE SEQUENCE [LARGE SCALE GENOMIC DNA]</scope>
    <source>
        <strain evidence="3 4">ADP4</strain>
    </source>
</reference>
<evidence type="ECO:0000313" key="3">
    <source>
        <dbReference type="EMBL" id="MEF3118983.1"/>
    </source>
</evidence>
<organism evidence="3 4">
    <name type="scientific">Streptomyces chrestomyceticus</name>
    <dbReference type="NCBI Taxonomy" id="68185"/>
    <lineage>
        <taxon>Bacteria</taxon>
        <taxon>Bacillati</taxon>
        <taxon>Actinomycetota</taxon>
        <taxon>Actinomycetes</taxon>
        <taxon>Kitasatosporales</taxon>
        <taxon>Streptomycetaceae</taxon>
        <taxon>Streptomyces</taxon>
    </lineage>
</organism>
<keyword evidence="4" id="KW-1185">Reference proteome</keyword>
<protein>
    <recommendedName>
        <fullName evidence="5">DUF3558 domain-containing protein</fullName>
    </recommendedName>
</protein>
<evidence type="ECO:0000256" key="2">
    <source>
        <dbReference type="SAM" id="SignalP"/>
    </source>
</evidence>
<keyword evidence="2" id="KW-0732">Signal</keyword>
<evidence type="ECO:0000256" key="1">
    <source>
        <dbReference type="SAM" id="MobiDB-lite"/>
    </source>
</evidence>
<name>A0ABU7X5E5_9ACTN</name>
<dbReference type="EMBL" id="JAVFKM010000035">
    <property type="protein sequence ID" value="MEF3118983.1"/>
    <property type="molecule type" value="Genomic_DNA"/>
</dbReference>
<feature type="compositionally biased region" description="Basic and acidic residues" evidence="1">
    <location>
        <begin position="167"/>
        <end position="179"/>
    </location>
</feature>
<feature type="compositionally biased region" description="Low complexity" evidence="1">
    <location>
        <begin position="198"/>
        <end position="233"/>
    </location>
</feature>
<feature type="compositionally biased region" description="Polar residues" evidence="1">
    <location>
        <begin position="181"/>
        <end position="195"/>
    </location>
</feature>
<comment type="caution">
    <text evidence="3">The sequence shown here is derived from an EMBL/GenBank/DDBJ whole genome shotgun (WGS) entry which is preliminary data.</text>
</comment>
<feature type="region of interest" description="Disordered" evidence="1">
    <location>
        <begin position="128"/>
        <end position="236"/>
    </location>
</feature>
<sequence length="311" mass="31995">MQRRSFVPGTALATVAALAATLTACTGDSGSAGGSADTKGGGAAATSASAEPGKYKTLPEPCGLPSKGILRRLLPPGGTESPQDADKVYAGTADITYDTDRRVGCRWKREAPDGTRHLTLDFERVVSYDPAVSDDDKAQNVYGKKELAAQLPAGGNSASPTPSSSSGKDDKDDKDDKDGQPGQNTPDDQGTQNDSPDSDQAAGKAAAGGKASPASSAPPASPSGSPSDTPGSDIAPRVLDGLADAAFLNDKLVTADSGVHRDVTIVFRSSNVIVTLSYDQWSADKTTLPDSRDLQEKAQALAQELADRFNE</sequence>